<keyword evidence="2" id="KW-1185">Reference proteome</keyword>
<gene>
    <name evidence="1" type="ORF">JWJ88_04735</name>
</gene>
<dbReference type="EMBL" id="CP070368">
    <property type="protein sequence ID" value="QRZ13972.1"/>
    <property type="molecule type" value="Genomic_DNA"/>
</dbReference>
<dbReference type="Proteomes" id="UP000663629">
    <property type="component" value="Chromosome 1"/>
</dbReference>
<name>A0ABX7JIA5_9RHOB</name>
<sequence>MFGKTGQISNRHSCDRCGLGVRVDLNKAAGMKTGFGKLDTEVELAVSGAEGYTLSQPCKVMWMAADEQIMQALVGHIRFCRQHMAYVGD</sequence>
<dbReference type="RefSeq" id="WP_205294952.1">
    <property type="nucleotide sequence ID" value="NZ_CP070368.1"/>
</dbReference>
<proteinExistence type="predicted"/>
<organism evidence="1 2">
    <name type="scientific">Paracoccus methylovorus</name>
    <dbReference type="NCBI Taxonomy" id="2812658"/>
    <lineage>
        <taxon>Bacteria</taxon>
        <taxon>Pseudomonadati</taxon>
        <taxon>Pseudomonadota</taxon>
        <taxon>Alphaproteobacteria</taxon>
        <taxon>Rhodobacterales</taxon>
        <taxon>Paracoccaceae</taxon>
        <taxon>Paracoccus</taxon>
    </lineage>
</organism>
<evidence type="ECO:0000313" key="1">
    <source>
        <dbReference type="EMBL" id="QRZ13972.1"/>
    </source>
</evidence>
<protein>
    <submittedName>
        <fullName evidence="1">Uncharacterized protein</fullName>
    </submittedName>
</protein>
<evidence type="ECO:0000313" key="2">
    <source>
        <dbReference type="Proteomes" id="UP000663629"/>
    </source>
</evidence>
<reference evidence="1 2" key="1">
    <citation type="submission" date="2021-02" db="EMBL/GenBank/DDBJ databases">
        <title>Paracoccus methylovroum sp.nov., a new methanol and methylamine utilizing methylotrophic denitrifer.</title>
        <authorList>
            <person name="Timsy T."/>
            <person name="Behrendt U."/>
            <person name="Ulrich A."/>
            <person name="Spanner T."/>
            <person name="Foesel B.U."/>
            <person name="Horn M.A."/>
            <person name="Kolb S."/>
        </authorList>
    </citation>
    <scope>NUCLEOTIDE SEQUENCE [LARGE SCALE GENOMIC DNA]</scope>
    <source>
        <strain evidence="1 2">H4-D09</strain>
    </source>
</reference>
<accession>A0ABX7JIA5</accession>